<comment type="caution">
    <text evidence="1">The sequence shown here is derived from an EMBL/GenBank/DDBJ whole genome shotgun (WGS) entry which is preliminary data.</text>
</comment>
<keyword evidence="2" id="KW-1185">Reference proteome</keyword>
<reference evidence="1" key="1">
    <citation type="submission" date="2023-06" db="EMBL/GenBank/DDBJ databases">
        <title>Genome-scale phylogeny and comparative genomics of the fungal order Sordariales.</title>
        <authorList>
            <consortium name="Lawrence Berkeley National Laboratory"/>
            <person name="Hensen N."/>
            <person name="Bonometti L."/>
            <person name="Westerberg I."/>
            <person name="Brannstrom I.O."/>
            <person name="Guillou S."/>
            <person name="Cros-Aarteil S."/>
            <person name="Calhoun S."/>
            <person name="Haridas S."/>
            <person name="Kuo A."/>
            <person name="Mondo S."/>
            <person name="Pangilinan J."/>
            <person name="Riley R."/>
            <person name="Labutti K."/>
            <person name="Andreopoulos B."/>
            <person name="Lipzen A."/>
            <person name="Chen C."/>
            <person name="Yanf M."/>
            <person name="Daum C."/>
            <person name="Ng V."/>
            <person name="Clum A."/>
            <person name="Steindorff A."/>
            <person name="Ohm R."/>
            <person name="Martin F."/>
            <person name="Silar P."/>
            <person name="Natvig D."/>
            <person name="Lalanne C."/>
            <person name="Gautier V."/>
            <person name="Ament-Velasquez S.L."/>
            <person name="Kruys A."/>
            <person name="Hutchinson M.I."/>
            <person name="Powell A.J."/>
            <person name="Barry K."/>
            <person name="Miller A.N."/>
            <person name="Grigoriev I.V."/>
            <person name="Debuchy R."/>
            <person name="Gladieux P."/>
            <person name="Thoren M.H."/>
            <person name="Johannesson H."/>
        </authorList>
    </citation>
    <scope>NUCLEOTIDE SEQUENCE</scope>
    <source>
        <strain evidence="1">CBS 540.89</strain>
    </source>
</reference>
<protein>
    <submittedName>
        <fullName evidence="1">Uncharacterized protein</fullName>
    </submittedName>
</protein>
<evidence type="ECO:0000313" key="1">
    <source>
        <dbReference type="EMBL" id="KAK0718793.1"/>
    </source>
</evidence>
<dbReference type="AlphaFoldDB" id="A0AA40AMX4"/>
<organism evidence="1 2">
    <name type="scientific">Apiosordaria backusii</name>
    <dbReference type="NCBI Taxonomy" id="314023"/>
    <lineage>
        <taxon>Eukaryota</taxon>
        <taxon>Fungi</taxon>
        <taxon>Dikarya</taxon>
        <taxon>Ascomycota</taxon>
        <taxon>Pezizomycotina</taxon>
        <taxon>Sordariomycetes</taxon>
        <taxon>Sordariomycetidae</taxon>
        <taxon>Sordariales</taxon>
        <taxon>Lasiosphaeriaceae</taxon>
        <taxon>Apiosordaria</taxon>
    </lineage>
</organism>
<sequence>MMHEGEYLVVMPDRGFREYQHTTGQVVVLGWEGWMDAILRERNDQLLVAGSGQNVSGFEFECFEWGGGVVDHLPRWPPHDSAKKKGSPADLRDKAWGRSSWPVRQRNASGMWFGADVDFYESGGRFVTSLMMRWLFECGGGSDEAGCLGEEITTPLSVKRQMMG</sequence>
<dbReference type="EMBL" id="JAUKTV010000013">
    <property type="protein sequence ID" value="KAK0718793.1"/>
    <property type="molecule type" value="Genomic_DNA"/>
</dbReference>
<evidence type="ECO:0000313" key="2">
    <source>
        <dbReference type="Proteomes" id="UP001172159"/>
    </source>
</evidence>
<dbReference type="Proteomes" id="UP001172159">
    <property type="component" value="Unassembled WGS sequence"/>
</dbReference>
<proteinExistence type="predicted"/>
<gene>
    <name evidence="1" type="ORF">B0T21DRAFT_395781</name>
</gene>
<name>A0AA40AMX4_9PEZI</name>
<accession>A0AA40AMX4</accession>